<name>A0A0E9RBV3_ANGAN</name>
<sequence>MNERYAKEYQLFYERESAHTHETTSNNQDSV</sequence>
<reference evidence="1" key="1">
    <citation type="submission" date="2014-11" db="EMBL/GenBank/DDBJ databases">
        <authorList>
            <person name="Amaro Gonzalez C."/>
        </authorList>
    </citation>
    <scope>NUCLEOTIDE SEQUENCE</scope>
</reference>
<evidence type="ECO:0000313" key="1">
    <source>
        <dbReference type="EMBL" id="JAH26631.1"/>
    </source>
</evidence>
<dbReference type="EMBL" id="GBXM01081946">
    <property type="protein sequence ID" value="JAH26631.1"/>
    <property type="molecule type" value="Transcribed_RNA"/>
</dbReference>
<protein>
    <submittedName>
        <fullName evidence="1">Uncharacterized protein</fullName>
    </submittedName>
</protein>
<reference evidence="1" key="2">
    <citation type="journal article" date="2015" name="Fish Shellfish Immunol.">
        <title>Early steps in the European eel (Anguilla anguilla)-Vibrio vulnificus interaction in the gills: Role of the RtxA13 toxin.</title>
        <authorList>
            <person name="Callol A."/>
            <person name="Pajuelo D."/>
            <person name="Ebbesson L."/>
            <person name="Teles M."/>
            <person name="MacKenzie S."/>
            <person name="Amaro C."/>
        </authorList>
    </citation>
    <scope>NUCLEOTIDE SEQUENCE</scope>
</reference>
<proteinExistence type="predicted"/>
<accession>A0A0E9RBV3</accession>
<organism evidence="1">
    <name type="scientific">Anguilla anguilla</name>
    <name type="common">European freshwater eel</name>
    <name type="synonym">Muraena anguilla</name>
    <dbReference type="NCBI Taxonomy" id="7936"/>
    <lineage>
        <taxon>Eukaryota</taxon>
        <taxon>Metazoa</taxon>
        <taxon>Chordata</taxon>
        <taxon>Craniata</taxon>
        <taxon>Vertebrata</taxon>
        <taxon>Euteleostomi</taxon>
        <taxon>Actinopterygii</taxon>
        <taxon>Neopterygii</taxon>
        <taxon>Teleostei</taxon>
        <taxon>Anguilliformes</taxon>
        <taxon>Anguillidae</taxon>
        <taxon>Anguilla</taxon>
    </lineage>
</organism>
<dbReference type="AlphaFoldDB" id="A0A0E9RBV3"/>